<dbReference type="RefSeq" id="WP_379708208.1">
    <property type="nucleotide sequence ID" value="NZ_JBHTBS010000001.1"/>
</dbReference>
<dbReference type="SUPFAM" id="SSF53335">
    <property type="entry name" value="S-adenosyl-L-methionine-dependent methyltransferases"/>
    <property type="match status" value="1"/>
</dbReference>
<dbReference type="GO" id="GO:0008168">
    <property type="term" value="F:methyltransferase activity"/>
    <property type="evidence" value="ECO:0007669"/>
    <property type="project" value="UniProtKB-KW"/>
</dbReference>
<proteinExistence type="predicted"/>
<dbReference type="GO" id="GO:0032259">
    <property type="term" value="P:methylation"/>
    <property type="evidence" value="ECO:0007669"/>
    <property type="project" value="UniProtKB-KW"/>
</dbReference>
<dbReference type="EC" id="2.1.1.-" evidence="1"/>
<dbReference type="Pfam" id="PF13489">
    <property type="entry name" value="Methyltransf_23"/>
    <property type="match status" value="1"/>
</dbReference>
<evidence type="ECO:0000313" key="2">
    <source>
        <dbReference type="Proteomes" id="UP001596472"/>
    </source>
</evidence>
<gene>
    <name evidence="1" type="ORF">ACFQY0_01145</name>
</gene>
<dbReference type="Gene3D" id="3.40.50.150">
    <property type="entry name" value="Vaccinia Virus protein VP39"/>
    <property type="match status" value="1"/>
</dbReference>
<dbReference type="PANTHER" id="PTHR43861">
    <property type="entry name" value="TRANS-ACONITATE 2-METHYLTRANSFERASE-RELATED"/>
    <property type="match status" value="1"/>
</dbReference>
<comment type="caution">
    <text evidence="1">The sequence shown here is derived from an EMBL/GenBank/DDBJ whole genome shotgun (WGS) entry which is preliminary data.</text>
</comment>
<keyword evidence="2" id="KW-1185">Reference proteome</keyword>
<accession>A0ABW2L2G1</accession>
<evidence type="ECO:0000313" key="1">
    <source>
        <dbReference type="EMBL" id="MFC7335765.1"/>
    </source>
</evidence>
<organism evidence="1 2">
    <name type="scientific">Haloferula chungangensis</name>
    <dbReference type="NCBI Taxonomy" id="1048331"/>
    <lineage>
        <taxon>Bacteria</taxon>
        <taxon>Pseudomonadati</taxon>
        <taxon>Verrucomicrobiota</taxon>
        <taxon>Verrucomicrobiia</taxon>
        <taxon>Verrucomicrobiales</taxon>
        <taxon>Verrucomicrobiaceae</taxon>
        <taxon>Haloferula</taxon>
    </lineage>
</organism>
<name>A0ABW2L2G1_9BACT</name>
<dbReference type="EMBL" id="JBHTBS010000001">
    <property type="protein sequence ID" value="MFC7335765.1"/>
    <property type="molecule type" value="Genomic_DNA"/>
</dbReference>
<sequence length="262" mass="29729">MSSHYTSLEAELHDVFWSSEESPEFEWLDSLLKNHPGRALEIGCGSGRLLLPLIKNGHTIEGLESSSEMLEMCRISAQEQELSPTLHLGDMTSFAALNPYHCVLVPAFTFQLSDDPIATLKNFKKLLIPGGLLYLTVFIPYAEIDGELPENEWYPDHELTLPDGRHASIRTKHQLDRRKRLLKREHHYQLTDGEEIREHRSKQSIRWFSAHQLAKLIADVGFIVETAVADFDEQLAVDEDSQIITLVARKKSTSATANPRSE</sequence>
<dbReference type="PANTHER" id="PTHR43861:SF1">
    <property type="entry name" value="TRANS-ACONITATE 2-METHYLTRANSFERASE"/>
    <property type="match status" value="1"/>
</dbReference>
<keyword evidence="1" id="KW-0489">Methyltransferase</keyword>
<dbReference type="CDD" id="cd02440">
    <property type="entry name" value="AdoMet_MTases"/>
    <property type="match status" value="1"/>
</dbReference>
<protein>
    <submittedName>
        <fullName evidence="1">Class I SAM-dependent methyltransferase</fullName>
        <ecNumber evidence="1">2.1.1.-</ecNumber>
    </submittedName>
</protein>
<reference evidence="2" key="1">
    <citation type="journal article" date="2019" name="Int. J. Syst. Evol. Microbiol.">
        <title>The Global Catalogue of Microorganisms (GCM) 10K type strain sequencing project: providing services to taxonomists for standard genome sequencing and annotation.</title>
        <authorList>
            <consortium name="The Broad Institute Genomics Platform"/>
            <consortium name="The Broad Institute Genome Sequencing Center for Infectious Disease"/>
            <person name="Wu L."/>
            <person name="Ma J."/>
        </authorList>
    </citation>
    <scope>NUCLEOTIDE SEQUENCE [LARGE SCALE GENOMIC DNA]</scope>
    <source>
        <strain evidence="2">CGMCC 4.1467</strain>
    </source>
</reference>
<dbReference type="InterPro" id="IPR029063">
    <property type="entry name" value="SAM-dependent_MTases_sf"/>
</dbReference>
<keyword evidence="1" id="KW-0808">Transferase</keyword>
<dbReference type="Proteomes" id="UP001596472">
    <property type="component" value="Unassembled WGS sequence"/>
</dbReference>